<sequence length="230" mass="24719">MRLLLTSIIALVAGFAGAALWDFSGLRADPTREYLMAHPEVLPEAMQVLQQREQQARIGPLRGELETPFPGAILGNPDGDVTLVEFSDYACTYCRQSLSDVEQLIAANPDLKVVIREYPILRPESVDAARMALAAAEQGKYAAFHDAMFRLGPPTDETIEAAAKDANLDLDRARAAIATGAFDMHLQTNAALASQLGITGTPGWVIGDRAMNGAVGRDRIGEAIAEARES</sequence>
<dbReference type="Proteomes" id="UP000034392">
    <property type="component" value="Chromosome"/>
</dbReference>
<keyword evidence="6" id="KW-1185">Reference proteome</keyword>
<dbReference type="AlphaFoldDB" id="A0A0F7KS32"/>
<dbReference type="STRING" id="1267766.WYH_02236"/>
<dbReference type="OrthoDB" id="9780147at2"/>
<name>A0A0F7KS32_9SPHN</name>
<dbReference type="KEGG" id="aay:WYH_02236"/>
<dbReference type="Gene3D" id="3.40.30.10">
    <property type="entry name" value="Glutaredoxin"/>
    <property type="match status" value="1"/>
</dbReference>
<keyword evidence="1" id="KW-0732">Signal</keyword>
<reference evidence="5" key="1">
    <citation type="submission" date="2015-05" db="EMBL/GenBank/DDBJ databases">
        <title>The complete genome of Altererythrobacter atlanticus strain 26DY36.</title>
        <authorList>
            <person name="Wu Y.-H."/>
            <person name="Cheng H."/>
            <person name="Wu X.-W."/>
        </authorList>
    </citation>
    <scope>NUCLEOTIDE SEQUENCE [LARGE SCALE GENOMIC DNA]</scope>
    <source>
        <strain evidence="5">26DY36</strain>
    </source>
</reference>
<dbReference type="Pfam" id="PF01323">
    <property type="entry name" value="DSBA"/>
    <property type="match status" value="1"/>
</dbReference>
<protein>
    <submittedName>
        <fullName evidence="5">DSBA-like thioredoxin domain protein</fullName>
    </submittedName>
</protein>
<dbReference type="Pfam" id="PF18312">
    <property type="entry name" value="ScsC_N"/>
    <property type="match status" value="1"/>
</dbReference>
<dbReference type="InterPro" id="IPR013766">
    <property type="entry name" value="Thioredoxin_domain"/>
</dbReference>
<accession>A0A0F7KS32</accession>
<evidence type="ECO:0000256" key="3">
    <source>
        <dbReference type="ARBA" id="ARBA00023157"/>
    </source>
</evidence>
<dbReference type="InterPro" id="IPR041205">
    <property type="entry name" value="ScsC_N"/>
</dbReference>
<dbReference type="EMBL" id="CP011452">
    <property type="protein sequence ID" value="AKH43268.1"/>
    <property type="molecule type" value="Genomic_DNA"/>
</dbReference>
<evidence type="ECO:0000256" key="4">
    <source>
        <dbReference type="ARBA" id="ARBA00023284"/>
    </source>
</evidence>
<gene>
    <name evidence="5" type="ORF">WYH_02236</name>
</gene>
<dbReference type="InterPro" id="IPR036249">
    <property type="entry name" value="Thioredoxin-like_sf"/>
</dbReference>
<keyword evidence="3" id="KW-1015">Disulfide bond</keyword>
<dbReference type="PROSITE" id="PS51352">
    <property type="entry name" value="THIOREDOXIN_2"/>
    <property type="match status" value="1"/>
</dbReference>
<evidence type="ECO:0000256" key="1">
    <source>
        <dbReference type="ARBA" id="ARBA00022729"/>
    </source>
</evidence>
<dbReference type="PANTHER" id="PTHR13887:SF14">
    <property type="entry name" value="DISULFIDE BOND FORMATION PROTEIN D"/>
    <property type="match status" value="1"/>
</dbReference>
<organism evidence="5 6">
    <name type="scientific">Croceibacterium atlanticum</name>
    <dbReference type="NCBI Taxonomy" id="1267766"/>
    <lineage>
        <taxon>Bacteria</taxon>
        <taxon>Pseudomonadati</taxon>
        <taxon>Pseudomonadota</taxon>
        <taxon>Alphaproteobacteria</taxon>
        <taxon>Sphingomonadales</taxon>
        <taxon>Erythrobacteraceae</taxon>
        <taxon>Croceibacterium</taxon>
    </lineage>
</organism>
<evidence type="ECO:0000256" key="2">
    <source>
        <dbReference type="ARBA" id="ARBA00023002"/>
    </source>
</evidence>
<proteinExistence type="predicted"/>
<dbReference type="RefSeq" id="WP_046903869.1">
    <property type="nucleotide sequence ID" value="NZ_CP011452.2"/>
</dbReference>
<keyword evidence="2" id="KW-0560">Oxidoreductase</keyword>
<evidence type="ECO:0000313" key="6">
    <source>
        <dbReference type="Proteomes" id="UP000034392"/>
    </source>
</evidence>
<keyword evidence="4" id="KW-0676">Redox-active center</keyword>
<dbReference type="PANTHER" id="PTHR13887">
    <property type="entry name" value="GLUTATHIONE S-TRANSFERASE KAPPA"/>
    <property type="match status" value="1"/>
</dbReference>
<dbReference type="CDD" id="cd03023">
    <property type="entry name" value="DsbA_Com1_like"/>
    <property type="match status" value="1"/>
</dbReference>
<dbReference type="InterPro" id="IPR001853">
    <property type="entry name" value="DSBA-like_thioredoxin_dom"/>
</dbReference>
<dbReference type="SUPFAM" id="SSF52833">
    <property type="entry name" value="Thioredoxin-like"/>
    <property type="match status" value="1"/>
</dbReference>
<evidence type="ECO:0000313" key="5">
    <source>
        <dbReference type="EMBL" id="AKH43268.1"/>
    </source>
</evidence>
<dbReference type="PATRIC" id="fig|1267766.3.peg.2263"/>
<dbReference type="GO" id="GO:0016491">
    <property type="term" value="F:oxidoreductase activity"/>
    <property type="evidence" value="ECO:0007669"/>
    <property type="project" value="UniProtKB-KW"/>
</dbReference>